<protein>
    <submittedName>
        <fullName evidence="1">Uncharacterized protein</fullName>
    </submittedName>
</protein>
<evidence type="ECO:0000313" key="1">
    <source>
        <dbReference type="EMBL" id="QJA58480.1"/>
    </source>
</evidence>
<dbReference type="EMBL" id="MT141326">
    <property type="protein sequence ID" value="QJA58480.1"/>
    <property type="molecule type" value="Genomic_DNA"/>
</dbReference>
<name>A0A6M3ILI3_9ZZZZ</name>
<proteinExistence type="predicted"/>
<reference evidence="1" key="1">
    <citation type="submission" date="2020-03" db="EMBL/GenBank/DDBJ databases">
        <title>The deep terrestrial virosphere.</title>
        <authorList>
            <person name="Holmfeldt K."/>
            <person name="Nilsson E."/>
            <person name="Simone D."/>
            <person name="Lopez-Fernandez M."/>
            <person name="Wu X."/>
            <person name="de Brujin I."/>
            <person name="Lundin D."/>
            <person name="Andersson A."/>
            <person name="Bertilsson S."/>
            <person name="Dopson M."/>
        </authorList>
    </citation>
    <scope>NUCLEOTIDE SEQUENCE</scope>
    <source>
        <strain evidence="1">MM415B01444</strain>
    </source>
</reference>
<organism evidence="1">
    <name type="scientific">viral metagenome</name>
    <dbReference type="NCBI Taxonomy" id="1070528"/>
    <lineage>
        <taxon>unclassified sequences</taxon>
        <taxon>metagenomes</taxon>
        <taxon>organismal metagenomes</taxon>
    </lineage>
</organism>
<dbReference type="AlphaFoldDB" id="A0A6M3ILI3"/>
<accession>A0A6M3ILI3</accession>
<gene>
    <name evidence="1" type="ORF">MM415B01444_0002</name>
</gene>
<sequence>MKRVFRVKDKYKGFLEVYRLKHNSRRKNDLIWLHWRDYLGKNENGITITTDEAKWIIQGLKDVLKTF</sequence>